<evidence type="ECO:0000256" key="1">
    <source>
        <dbReference type="SAM" id="MobiDB-lite"/>
    </source>
</evidence>
<organism evidence="2 3">
    <name type="scientific">Pseudomonas savastanoi pv. glycinea str. race 4</name>
    <dbReference type="NCBI Taxonomy" id="875330"/>
    <lineage>
        <taxon>Bacteria</taxon>
        <taxon>Pseudomonadati</taxon>
        <taxon>Pseudomonadota</taxon>
        <taxon>Gammaproteobacteria</taxon>
        <taxon>Pseudomonadales</taxon>
        <taxon>Pseudomonadaceae</taxon>
        <taxon>Pseudomonas</taxon>
    </lineage>
</organism>
<sequence length="44" mass="4670">KSLTFVFNDGTVRTLPAPAQGGNQQNNNQNNQNNSGDQQPIQGG</sequence>
<reference evidence="2 3" key="1">
    <citation type="journal article" date="2011" name="PLoS Pathog.">
        <title>Dynamic evolution of pathogenicity revealed by sequencing and comparative genomics of 19 Pseudomonas syringae isolates.</title>
        <authorList>
            <person name="Baltrus D.A."/>
            <person name="Nishimura M.T."/>
            <person name="Romanchuk A."/>
            <person name="Chang J.H."/>
            <person name="Mukhtar M.S."/>
            <person name="Cherkis K."/>
            <person name="Roach J."/>
            <person name="Grant S.R."/>
            <person name="Jones C.D."/>
            <person name="Dangl J.L."/>
        </authorList>
    </citation>
    <scope>NUCLEOTIDE SEQUENCE [LARGE SCALE GENOMIC DNA]</scope>
    <source>
        <strain evidence="3">race 4</strain>
    </source>
</reference>
<dbReference type="AlphaFoldDB" id="F3CI96"/>
<accession>F3CI96</accession>
<name>F3CI96_PSESG</name>
<evidence type="ECO:0000313" key="2">
    <source>
        <dbReference type="EMBL" id="EGH18988.1"/>
    </source>
</evidence>
<evidence type="ECO:0000313" key="3">
    <source>
        <dbReference type="Proteomes" id="UP000005466"/>
    </source>
</evidence>
<proteinExistence type="predicted"/>
<dbReference type="EMBL" id="ADWY01003437">
    <property type="protein sequence ID" value="EGH18988.1"/>
    <property type="molecule type" value="Genomic_DNA"/>
</dbReference>
<dbReference type="Proteomes" id="UP000005466">
    <property type="component" value="Unassembled WGS sequence"/>
</dbReference>
<feature type="non-terminal residue" evidence="2">
    <location>
        <position position="44"/>
    </location>
</feature>
<protein>
    <submittedName>
        <fullName evidence="2">Uncharacterized protein</fullName>
    </submittedName>
</protein>
<comment type="caution">
    <text evidence="2">The sequence shown here is derived from an EMBL/GenBank/DDBJ whole genome shotgun (WGS) entry which is preliminary data.</text>
</comment>
<gene>
    <name evidence="2" type="ORF">Pgy4_39098</name>
</gene>
<feature type="compositionally biased region" description="Low complexity" evidence="1">
    <location>
        <begin position="20"/>
        <end position="44"/>
    </location>
</feature>
<feature type="non-terminal residue" evidence="2">
    <location>
        <position position="1"/>
    </location>
</feature>
<feature type="region of interest" description="Disordered" evidence="1">
    <location>
        <begin position="1"/>
        <end position="44"/>
    </location>
</feature>